<evidence type="ECO:0000313" key="3">
    <source>
        <dbReference type="EMBL" id="NQX32971.1"/>
    </source>
</evidence>
<dbReference type="RefSeq" id="WP_173273623.1">
    <property type="nucleotide sequence ID" value="NZ_JABMKV010000004.1"/>
</dbReference>
<proteinExistence type="predicted"/>
<dbReference type="EMBL" id="JABMKV010000004">
    <property type="protein sequence ID" value="NQX32971.1"/>
    <property type="molecule type" value="Genomic_DNA"/>
</dbReference>
<evidence type="ECO:0000259" key="2">
    <source>
        <dbReference type="Pfam" id="PF13628"/>
    </source>
</evidence>
<name>A0ABX2DFV2_9SPHI</name>
<dbReference type="PANTHER" id="PTHR38593">
    <property type="entry name" value="BLR2558 PROTEIN"/>
    <property type="match status" value="1"/>
</dbReference>
<accession>A0ABX2DFV2</accession>
<dbReference type="InterPro" id="IPR012347">
    <property type="entry name" value="Ferritin-like"/>
</dbReference>
<dbReference type="Pfam" id="PF13628">
    <property type="entry name" value="DUF4142"/>
    <property type="match status" value="1"/>
</dbReference>
<reference evidence="3 4" key="1">
    <citation type="submission" date="2020-05" db="EMBL/GenBank/DDBJ databases">
        <title>Description of Pedobacter foliorum sp. nov.</title>
        <authorList>
            <person name="Qi S."/>
            <person name="Carlier A."/>
            <person name="Cnockaert M."/>
            <person name="Vandamme P."/>
        </authorList>
    </citation>
    <scope>NUCLEOTIDE SEQUENCE [LARGE SCALE GENOMIC DNA]</scope>
    <source>
        <strain evidence="3 4">LMG 31300</strain>
    </source>
</reference>
<feature type="signal peptide" evidence="1">
    <location>
        <begin position="1"/>
        <end position="22"/>
    </location>
</feature>
<keyword evidence="4" id="KW-1185">Reference proteome</keyword>
<sequence length="195" mass="21166">MKKLGYLSVIALLAFTFQSCNSNSKDSNANTDSLNQAMDTTMNADTTGAMATTEDDREFAGKAAVGGMAEVEFGKIALSKSTNAEVKAFADMMVNDHGKANAELKTIATSKNMALPTSLDEEHTKKMNDLNKLTGRDFDKEYVNAMVDGHKKTLDLMEKEAKDGKDAELRAFASKTAPIVKAHLDKIQKISDSMK</sequence>
<comment type="caution">
    <text evidence="3">The sequence shown here is derived from an EMBL/GenBank/DDBJ whole genome shotgun (WGS) entry which is preliminary data.</text>
</comment>
<feature type="chain" id="PRO_5046757649" evidence="1">
    <location>
        <begin position="23"/>
        <end position="195"/>
    </location>
</feature>
<dbReference type="Proteomes" id="UP000762110">
    <property type="component" value="Unassembled WGS sequence"/>
</dbReference>
<keyword evidence="1" id="KW-0732">Signal</keyword>
<evidence type="ECO:0000313" key="4">
    <source>
        <dbReference type="Proteomes" id="UP000762110"/>
    </source>
</evidence>
<dbReference type="PROSITE" id="PS51257">
    <property type="entry name" value="PROKAR_LIPOPROTEIN"/>
    <property type="match status" value="1"/>
</dbReference>
<evidence type="ECO:0000256" key="1">
    <source>
        <dbReference type="SAM" id="SignalP"/>
    </source>
</evidence>
<dbReference type="PANTHER" id="PTHR38593:SF1">
    <property type="entry name" value="BLR2558 PROTEIN"/>
    <property type="match status" value="1"/>
</dbReference>
<dbReference type="Gene3D" id="1.20.1260.10">
    <property type="match status" value="1"/>
</dbReference>
<dbReference type="InterPro" id="IPR025419">
    <property type="entry name" value="DUF4142"/>
</dbReference>
<protein>
    <submittedName>
        <fullName evidence="3">DUF4142 domain-containing protein</fullName>
    </submittedName>
</protein>
<gene>
    <name evidence="3" type="ORF">HQN85_14635</name>
</gene>
<organism evidence="3 4">
    <name type="scientific">Pedobacter boryungensis</name>
    <dbReference type="NCBI Taxonomy" id="869962"/>
    <lineage>
        <taxon>Bacteria</taxon>
        <taxon>Pseudomonadati</taxon>
        <taxon>Bacteroidota</taxon>
        <taxon>Sphingobacteriia</taxon>
        <taxon>Sphingobacteriales</taxon>
        <taxon>Sphingobacteriaceae</taxon>
        <taxon>Pedobacter</taxon>
    </lineage>
</organism>
<feature type="domain" description="DUF4142" evidence="2">
    <location>
        <begin position="55"/>
        <end position="190"/>
    </location>
</feature>